<feature type="compositionally biased region" description="Basic and acidic residues" evidence="6">
    <location>
        <begin position="276"/>
        <end position="297"/>
    </location>
</feature>
<feature type="transmembrane region" description="Helical" evidence="7">
    <location>
        <begin position="144"/>
        <end position="165"/>
    </location>
</feature>
<dbReference type="KEGG" id="pyr:P186_2089"/>
<evidence type="ECO:0000256" key="7">
    <source>
        <dbReference type="SAM" id="Phobius"/>
    </source>
</evidence>
<dbReference type="PANTHER" id="PTHR43840">
    <property type="entry name" value="MITOCHONDRIAL METAL TRANSPORTER 1-RELATED"/>
    <property type="match status" value="1"/>
</dbReference>
<comment type="subcellular location">
    <subcellularLocation>
        <location evidence="1">Membrane</location>
        <topology evidence="1">Multi-pass membrane protein</topology>
    </subcellularLocation>
</comment>
<gene>
    <name evidence="10" type="ORF">P186_2089</name>
</gene>
<feature type="transmembrane region" description="Helical" evidence="7">
    <location>
        <begin position="177"/>
        <end position="194"/>
    </location>
</feature>
<evidence type="ECO:0000256" key="4">
    <source>
        <dbReference type="ARBA" id="ARBA00022989"/>
    </source>
</evidence>
<dbReference type="STRING" id="1104324.P186_2089"/>
<dbReference type="Gene3D" id="3.30.70.1350">
    <property type="entry name" value="Cation efflux protein, cytoplasmic domain"/>
    <property type="match status" value="1"/>
</dbReference>
<dbReference type="eggNOG" id="arCOG01474">
    <property type="taxonomic scope" value="Archaea"/>
</dbReference>
<dbReference type="RefSeq" id="WP_014289306.1">
    <property type="nucleotide sequence ID" value="NC_016645.1"/>
</dbReference>
<evidence type="ECO:0000259" key="9">
    <source>
        <dbReference type="Pfam" id="PF16916"/>
    </source>
</evidence>
<evidence type="ECO:0000259" key="8">
    <source>
        <dbReference type="Pfam" id="PF01545"/>
    </source>
</evidence>
<dbReference type="InterPro" id="IPR027470">
    <property type="entry name" value="Cation_efflux_CTD"/>
</dbReference>
<organism evidence="10 11">
    <name type="scientific">Pyrobaculum ferrireducens</name>
    <dbReference type="NCBI Taxonomy" id="1104324"/>
    <lineage>
        <taxon>Archaea</taxon>
        <taxon>Thermoproteota</taxon>
        <taxon>Thermoprotei</taxon>
        <taxon>Thermoproteales</taxon>
        <taxon>Thermoproteaceae</taxon>
        <taxon>Pyrobaculum</taxon>
    </lineage>
</organism>
<dbReference type="GO" id="GO:0016020">
    <property type="term" value="C:membrane"/>
    <property type="evidence" value="ECO:0007669"/>
    <property type="project" value="UniProtKB-SubCell"/>
</dbReference>
<dbReference type="PANTHER" id="PTHR43840:SF15">
    <property type="entry name" value="MITOCHONDRIAL METAL TRANSPORTER 1-RELATED"/>
    <property type="match status" value="1"/>
</dbReference>
<feature type="compositionally biased region" description="Low complexity" evidence="6">
    <location>
        <begin position="307"/>
        <end position="320"/>
    </location>
</feature>
<feature type="transmembrane region" description="Helical" evidence="7">
    <location>
        <begin position="36"/>
        <end position="54"/>
    </location>
</feature>
<proteinExistence type="predicted"/>
<dbReference type="OrthoDB" id="8907at2157"/>
<dbReference type="InterPro" id="IPR036837">
    <property type="entry name" value="Cation_efflux_CTD_sf"/>
</dbReference>
<keyword evidence="5 7" id="KW-0472">Membrane</keyword>
<dbReference type="BioCyc" id="PSP1104324:GJSN-2038-MONOMER"/>
<evidence type="ECO:0000256" key="5">
    <source>
        <dbReference type="ARBA" id="ARBA00023136"/>
    </source>
</evidence>
<dbReference type="GeneID" id="11596576"/>
<keyword evidence="4 7" id="KW-1133">Transmembrane helix</keyword>
<feature type="transmembrane region" description="Helical" evidence="7">
    <location>
        <begin position="75"/>
        <end position="93"/>
    </location>
</feature>
<dbReference type="AlphaFoldDB" id="G7VAQ3"/>
<dbReference type="Pfam" id="PF01545">
    <property type="entry name" value="Cation_efflux"/>
    <property type="match status" value="1"/>
</dbReference>
<evidence type="ECO:0000313" key="10">
    <source>
        <dbReference type="EMBL" id="AET33481.1"/>
    </source>
</evidence>
<dbReference type="NCBIfam" id="TIGR01297">
    <property type="entry name" value="CDF"/>
    <property type="match status" value="1"/>
</dbReference>
<dbReference type="Gene3D" id="1.20.1510.10">
    <property type="entry name" value="Cation efflux protein transmembrane domain"/>
    <property type="match status" value="1"/>
</dbReference>
<reference evidence="10 11" key="1">
    <citation type="journal article" date="2012" name="J. Bacteriol.">
        <title>Complete genome sequence of strain 1860, a crenarchaeon of the genus pyrobaculum able to grow with various electron acceptors.</title>
        <authorList>
            <person name="Mardanov A.V."/>
            <person name="Gumerov V.M."/>
            <person name="Slobodkina G.B."/>
            <person name="Beletsky A.V."/>
            <person name="Bonch-Osmolovskaya E.A."/>
            <person name="Ravin N.V."/>
            <person name="Skryabin K.G."/>
        </authorList>
    </citation>
    <scope>NUCLEOTIDE SEQUENCE [LARGE SCALE GENOMIC DNA]</scope>
    <source>
        <strain evidence="10 11">1860</strain>
    </source>
</reference>
<evidence type="ECO:0000256" key="6">
    <source>
        <dbReference type="SAM" id="MobiDB-lite"/>
    </source>
</evidence>
<evidence type="ECO:0000256" key="2">
    <source>
        <dbReference type="ARBA" id="ARBA00022448"/>
    </source>
</evidence>
<dbReference type="InterPro" id="IPR027469">
    <property type="entry name" value="Cation_efflux_TMD_sf"/>
</dbReference>
<keyword evidence="2" id="KW-0813">Transport</keyword>
<dbReference type="SUPFAM" id="SSF160240">
    <property type="entry name" value="Cation efflux protein cytoplasmic domain-like"/>
    <property type="match status" value="1"/>
</dbReference>
<evidence type="ECO:0000256" key="3">
    <source>
        <dbReference type="ARBA" id="ARBA00022692"/>
    </source>
</evidence>
<accession>G7VAQ3</accession>
<dbReference type="Proteomes" id="UP000005867">
    <property type="component" value="Chromosome"/>
</dbReference>
<evidence type="ECO:0000313" key="11">
    <source>
        <dbReference type="Proteomes" id="UP000005867"/>
    </source>
</evidence>
<keyword evidence="11" id="KW-1185">Reference proteome</keyword>
<dbReference type="InterPro" id="IPR058533">
    <property type="entry name" value="Cation_efflux_TM"/>
</dbReference>
<evidence type="ECO:0000256" key="1">
    <source>
        <dbReference type="ARBA" id="ARBA00004141"/>
    </source>
</evidence>
<protein>
    <submittedName>
        <fullName evidence="10">Cation efflux system protein, conjectural</fullName>
    </submittedName>
</protein>
<dbReference type="SUPFAM" id="SSF161111">
    <property type="entry name" value="Cation efflux protein transmembrane domain-like"/>
    <property type="match status" value="1"/>
</dbReference>
<dbReference type="InterPro" id="IPR002524">
    <property type="entry name" value="Cation_efflux"/>
</dbReference>
<feature type="transmembrane region" description="Helical" evidence="7">
    <location>
        <begin position="105"/>
        <end position="123"/>
    </location>
</feature>
<dbReference type="GO" id="GO:0008324">
    <property type="term" value="F:monoatomic cation transmembrane transporter activity"/>
    <property type="evidence" value="ECO:0007669"/>
    <property type="project" value="InterPro"/>
</dbReference>
<dbReference type="InterPro" id="IPR050291">
    <property type="entry name" value="CDF_Transporter"/>
</dbReference>
<feature type="region of interest" description="Disordered" evidence="6">
    <location>
        <begin position="276"/>
        <end position="320"/>
    </location>
</feature>
<feature type="domain" description="Cation efflux protein transmembrane" evidence="8">
    <location>
        <begin position="9"/>
        <end position="209"/>
    </location>
</feature>
<sequence>MDKLKAALTSLLAGVAVTMMKIAAWAQSFSVAVLADAVHSAVDLLAVTVTYLAVRASLKPPDLEHPYGHHKAETLGGIGGSLAVMASAAFIAYEAVNKIVHWEPYTPTALSIAIVATAMFVDFNRVMVLRRFQGVSRALEADALHFATDLASSAAIMALLIFGAVASAHAPHIMAQWGPPLDVLTAIFITIYFVKLSWTLLRTSVIELLDYAPPEVVMRTRSVAGGVAGVRSVKSLKVRKSGSIYHADITITVDENLTVREAHEIADQVEKTLRKELGGEVTVHVEPEPRRPTEKSAETPPSSASRSPQEPSEPLSQSPQ</sequence>
<dbReference type="EMBL" id="CP003098">
    <property type="protein sequence ID" value="AET33481.1"/>
    <property type="molecule type" value="Genomic_DNA"/>
</dbReference>
<name>G7VAQ3_9CREN</name>
<feature type="domain" description="Cation efflux protein cytoplasmic" evidence="9">
    <location>
        <begin position="213"/>
        <end position="288"/>
    </location>
</feature>
<dbReference type="Pfam" id="PF16916">
    <property type="entry name" value="ZT_dimer"/>
    <property type="match status" value="1"/>
</dbReference>
<keyword evidence="3 7" id="KW-0812">Transmembrane</keyword>
<dbReference type="HOGENOM" id="CLU_013430_3_0_2"/>